<name>A0AAE3IWQ8_9BACI</name>
<protein>
    <submittedName>
        <fullName evidence="1">DUF4304 domain-containing protein</fullName>
    </submittedName>
</protein>
<dbReference type="EMBL" id="JAOUSF010000005">
    <property type="protein sequence ID" value="MCU9614796.1"/>
    <property type="molecule type" value="Genomic_DNA"/>
</dbReference>
<keyword evidence="2" id="KW-1185">Reference proteome</keyword>
<evidence type="ECO:0000313" key="1">
    <source>
        <dbReference type="EMBL" id="MCU9614796.1"/>
    </source>
</evidence>
<accession>A0AAE3IWQ8</accession>
<dbReference type="RefSeq" id="WP_263074117.1">
    <property type="nucleotide sequence ID" value="NZ_JAOUSF010000005.1"/>
</dbReference>
<gene>
    <name evidence="1" type="ORF">OEV98_14730</name>
</gene>
<organism evidence="1 2">
    <name type="scientific">Perspicuibacillus lycopersici</name>
    <dbReference type="NCBI Taxonomy" id="1325689"/>
    <lineage>
        <taxon>Bacteria</taxon>
        <taxon>Bacillati</taxon>
        <taxon>Bacillota</taxon>
        <taxon>Bacilli</taxon>
        <taxon>Bacillales</taxon>
        <taxon>Bacillaceae</taxon>
        <taxon>Perspicuibacillus</taxon>
    </lineage>
</organism>
<comment type="caution">
    <text evidence="1">The sequence shown here is derived from an EMBL/GenBank/DDBJ whole genome shotgun (WGS) entry which is preliminary data.</text>
</comment>
<evidence type="ECO:0000313" key="2">
    <source>
        <dbReference type="Proteomes" id="UP001209318"/>
    </source>
</evidence>
<proteinExistence type="predicted"/>
<sequence length="103" mass="12208">MPRKVTPINETVDNEATAEIKEKSEVENLSRMLAEVLKYLSDDEVEVIDIEYLLNHTEGLKEWWEQYRENNRKEMEEEIKKSLSKLSLPVLEKLMEQIKDNQA</sequence>
<dbReference type="AlphaFoldDB" id="A0AAE3IWQ8"/>
<reference evidence="1" key="1">
    <citation type="submission" date="2022-10" db="EMBL/GenBank/DDBJ databases">
        <title>Description of Fervidibacillus gen. nov. in the family Fervidibacillaceae fam. nov. with two species, Fervidibacillus albus sp. nov., and Fervidibacillus halotolerans sp. nov., isolated from tidal flat sediments.</title>
        <authorList>
            <person name="Kwon K.K."/>
            <person name="Yang S.-H."/>
        </authorList>
    </citation>
    <scope>NUCLEOTIDE SEQUENCE</scope>
    <source>
        <strain evidence="1">JCM 19140</strain>
    </source>
</reference>
<dbReference type="Proteomes" id="UP001209318">
    <property type="component" value="Unassembled WGS sequence"/>
</dbReference>